<reference evidence="3 4" key="1">
    <citation type="submission" date="2016-06" db="EMBL/GenBank/DDBJ databases">
        <title>Comparative genomics of the ectomycorrhizal sister species Rhizopogon vinicolor and Rhizopogon vesiculosus (Basidiomycota: Boletales) reveals a divergence of the mating type B locus.</title>
        <authorList>
            <consortium name="DOE Joint Genome Institute"/>
            <person name="Mujic A.B."/>
            <person name="Kuo A."/>
            <person name="Tritt A."/>
            <person name="Lipzen A."/>
            <person name="Chen C."/>
            <person name="Johnson J."/>
            <person name="Sharma A."/>
            <person name="Barry K."/>
            <person name="Grigoriev I.V."/>
            <person name="Spatafora J.W."/>
        </authorList>
    </citation>
    <scope>NUCLEOTIDE SEQUENCE [LARGE SCALE GENOMIC DNA]</scope>
    <source>
        <strain evidence="3 4">AM-OR11-026</strain>
    </source>
</reference>
<name>A0A1B7MLB6_9AGAM</name>
<organism evidence="3 4">
    <name type="scientific">Rhizopogon vinicolor AM-OR11-026</name>
    <dbReference type="NCBI Taxonomy" id="1314800"/>
    <lineage>
        <taxon>Eukaryota</taxon>
        <taxon>Fungi</taxon>
        <taxon>Dikarya</taxon>
        <taxon>Basidiomycota</taxon>
        <taxon>Agaricomycotina</taxon>
        <taxon>Agaricomycetes</taxon>
        <taxon>Agaricomycetidae</taxon>
        <taxon>Boletales</taxon>
        <taxon>Suillineae</taxon>
        <taxon>Rhizopogonaceae</taxon>
        <taxon>Rhizopogon</taxon>
    </lineage>
</organism>
<accession>A0A1B7MLB6</accession>
<evidence type="ECO:0000313" key="4">
    <source>
        <dbReference type="Proteomes" id="UP000092154"/>
    </source>
</evidence>
<evidence type="ECO:0000256" key="1">
    <source>
        <dbReference type="SAM" id="MobiDB-lite"/>
    </source>
</evidence>
<dbReference type="Proteomes" id="UP000092154">
    <property type="component" value="Unassembled WGS sequence"/>
</dbReference>
<sequence>MLEDNAGQGLDETSYPVDVRLDSGWGQLTSMLEPEEGQPPEPPPKWSSNHHQVSRSRARNVVIFGESGSGKSSVINAIAGQELSETSGDAAGCTFRYQCYNVNLAGQTFRLFDTAGLDEAAQGTVPPAKAEENLKSLLRELMSTSDGIGLLVYCVRSTRLRRALIKNYNIFYSAICRKKVPIVVVVTGLENHAYTMDSWWDTNWNEFRIHGMHFEDHACVTTLRKDLDIPDVFTQRITESSETLRMLIVNNCSEWAIDDSWFRLSFADVRNMISDRRSERTLPPTLIICDSTQKDEVEIAYCIKGTVQTCVAHIGGVVYRVHRVPQPEFDPKSTSNVEGRPEADLLVYYACEDEPSAARQKFKIFCAAYRGNMVPVIVVVKGLNDSKDAHRWVEEHIAERGAGRPFSTFAPARDLEDNSAKRAAEQELQELIQSSCLIRSEGRGGGTQKSGFVKLFGRWL</sequence>
<feature type="region of interest" description="Disordered" evidence="1">
    <location>
        <begin position="26"/>
        <end position="52"/>
    </location>
</feature>
<gene>
    <name evidence="3" type="ORF">K503DRAFT_725889</name>
</gene>
<dbReference type="InterPro" id="IPR006073">
    <property type="entry name" value="GTP-bd"/>
</dbReference>
<dbReference type="PROSITE" id="PS00675">
    <property type="entry name" value="SIGMA54_INTERACT_1"/>
    <property type="match status" value="1"/>
</dbReference>
<keyword evidence="4" id="KW-1185">Reference proteome</keyword>
<proteinExistence type="predicted"/>
<dbReference type="SUPFAM" id="SSF52540">
    <property type="entry name" value="P-loop containing nucleoside triphosphate hydrolases"/>
    <property type="match status" value="1"/>
</dbReference>
<dbReference type="InParanoid" id="A0A1B7MLB6"/>
<dbReference type="GO" id="GO:0005525">
    <property type="term" value="F:GTP binding"/>
    <property type="evidence" value="ECO:0007669"/>
    <property type="project" value="InterPro"/>
</dbReference>
<dbReference type="Gene3D" id="3.40.50.300">
    <property type="entry name" value="P-loop containing nucleotide triphosphate hydrolases"/>
    <property type="match status" value="1"/>
</dbReference>
<dbReference type="InterPro" id="IPR027417">
    <property type="entry name" value="P-loop_NTPase"/>
</dbReference>
<protein>
    <recommendedName>
        <fullName evidence="2">G domain-containing protein</fullName>
    </recommendedName>
</protein>
<evidence type="ECO:0000259" key="2">
    <source>
        <dbReference type="Pfam" id="PF01926"/>
    </source>
</evidence>
<dbReference type="STRING" id="1314800.A0A1B7MLB6"/>
<dbReference type="OrthoDB" id="3598281at2759"/>
<dbReference type="AlphaFoldDB" id="A0A1B7MLB6"/>
<dbReference type="CDD" id="cd00882">
    <property type="entry name" value="Ras_like_GTPase"/>
    <property type="match status" value="1"/>
</dbReference>
<dbReference type="Pfam" id="PF01926">
    <property type="entry name" value="MMR_HSR1"/>
    <property type="match status" value="1"/>
</dbReference>
<dbReference type="EMBL" id="KV448774">
    <property type="protein sequence ID" value="OAX33408.1"/>
    <property type="molecule type" value="Genomic_DNA"/>
</dbReference>
<feature type="domain" description="G" evidence="2">
    <location>
        <begin position="60"/>
        <end position="186"/>
    </location>
</feature>
<dbReference type="InterPro" id="IPR025662">
    <property type="entry name" value="Sigma_54_int_dom_ATP-bd_1"/>
</dbReference>
<evidence type="ECO:0000313" key="3">
    <source>
        <dbReference type="EMBL" id="OAX33408.1"/>
    </source>
</evidence>